<dbReference type="RefSeq" id="WP_068583961.1">
    <property type="nucleotide sequence ID" value="NZ_FTNK01000011.1"/>
</dbReference>
<name>A0ABY1K735_9BACL</name>
<reference evidence="1 2" key="1">
    <citation type="submission" date="2017-01" db="EMBL/GenBank/DDBJ databases">
        <authorList>
            <person name="Varghese N."/>
            <person name="Submissions S."/>
        </authorList>
    </citation>
    <scope>NUCLEOTIDE SEQUENCE [LARGE SCALE GENOMIC DNA]</scope>
    <source>
        <strain evidence="1 2">ATCC 23464</strain>
    </source>
</reference>
<keyword evidence="2" id="KW-1185">Reference proteome</keyword>
<comment type="caution">
    <text evidence="1">The sequence shown here is derived from an EMBL/GenBank/DDBJ whole genome shotgun (WGS) entry which is preliminary data.</text>
</comment>
<dbReference type="Proteomes" id="UP000186666">
    <property type="component" value="Unassembled WGS sequence"/>
</dbReference>
<protein>
    <submittedName>
        <fullName evidence="1">Uncharacterized protein</fullName>
    </submittedName>
</protein>
<evidence type="ECO:0000313" key="2">
    <source>
        <dbReference type="Proteomes" id="UP000186666"/>
    </source>
</evidence>
<accession>A0ABY1K735</accession>
<organism evidence="1 2">
    <name type="scientific">Paenibacillus macquariensis</name>
    <dbReference type="NCBI Taxonomy" id="948756"/>
    <lineage>
        <taxon>Bacteria</taxon>
        <taxon>Bacillati</taxon>
        <taxon>Bacillota</taxon>
        <taxon>Bacilli</taxon>
        <taxon>Bacillales</taxon>
        <taxon>Paenibacillaceae</taxon>
        <taxon>Paenibacillus</taxon>
    </lineage>
</organism>
<dbReference type="EMBL" id="FTNK01000011">
    <property type="protein sequence ID" value="SIR35211.1"/>
    <property type="molecule type" value="Genomic_DNA"/>
</dbReference>
<proteinExistence type="predicted"/>
<gene>
    <name evidence="1" type="ORF">SAMN05421578_111154</name>
</gene>
<sequence length="88" mass="10143">MIILAELNESNVCIGVKSVISMINDGKHIEIETADYEHYAFRKYENGQWSTEKFVPEYAQIELSRMERLEQSQSEQDGLLMELMLGGI</sequence>
<evidence type="ECO:0000313" key="1">
    <source>
        <dbReference type="EMBL" id="SIR35211.1"/>
    </source>
</evidence>